<dbReference type="CDD" id="cd01392">
    <property type="entry name" value="HTH_LacI"/>
    <property type="match status" value="1"/>
</dbReference>
<keyword evidence="3" id="KW-0804">Transcription</keyword>
<dbReference type="Gene3D" id="3.40.50.2300">
    <property type="match status" value="2"/>
</dbReference>
<organism evidence="5 6">
    <name type="scientific">Dactylosporangium salmoneum</name>
    <dbReference type="NCBI Taxonomy" id="53361"/>
    <lineage>
        <taxon>Bacteria</taxon>
        <taxon>Bacillati</taxon>
        <taxon>Actinomycetota</taxon>
        <taxon>Actinomycetes</taxon>
        <taxon>Micromonosporales</taxon>
        <taxon>Micromonosporaceae</taxon>
        <taxon>Dactylosporangium</taxon>
    </lineage>
</organism>
<dbReference type="SMART" id="SM00354">
    <property type="entry name" value="HTH_LACI"/>
    <property type="match status" value="1"/>
</dbReference>
<protein>
    <submittedName>
        <fullName evidence="5">Substrate-binding domain-containing protein</fullName>
    </submittedName>
</protein>
<dbReference type="InterPro" id="IPR046335">
    <property type="entry name" value="LacI/GalR-like_sensor"/>
</dbReference>
<keyword evidence="1" id="KW-0805">Transcription regulation</keyword>
<proteinExistence type="predicted"/>
<dbReference type="CDD" id="cd06279">
    <property type="entry name" value="PBP1_LacI-like"/>
    <property type="match status" value="1"/>
</dbReference>
<dbReference type="InterPro" id="IPR000843">
    <property type="entry name" value="HTH_LacI"/>
</dbReference>
<evidence type="ECO:0000256" key="2">
    <source>
        <dbReference type="ARBA" id="ARBA00023125"/>
    </source>
</evidence>
<evidence type="ECO:0000313" key="6">
    <source>
        <dbReference type="Proteomes" id="UP001501444"/>
    </source>
</evidence>
<gene>
    <name evidence="5" type="ORF">GCM10010170_105070</name>
</gene>
<reference evidence="6" key="1">
    <citation type="journal article" date="2019" name="Int. J. Syst. Evol. Microbiol.">
        <title>The Global Catalogue of Microorganisms (GCM) 10K type strain sequencing project: providing services to taxonomists for standard genome sequencing and annotation.</title>
        <authorList>
            <consortium name="The Broad Institute Genomics Platform"/>
            <consortium name="The Broad Institute Genome Sequencing Center for Infectious Disease"/>
            <person name="Wu L."/>
            <person name="Ma J."/>
        </authorList>
    </citation>
    <scope>NUCLEOTIDE SEQUENCE [LARGE SCALE GENOMIC DNA]</scope>
    <source>
        <strain evidence="6">JCM 3272</strain>
    </source>
</reference>
<name>A0ABP5V1H7_9ACTN</name>
<evidence type="ECO:0000256" key="1">
    <source>
        <dbReference type="ARBA" id="ARBA00023015"/>
    </source>
</evidence>
<dbReference type="EMBL" id="BAAARV010000130">
    <property type="protein sequence ID" value="GAA2392433.1"/>
    <property type="molecule type" value="Genomic_DNA"/>
</dbReference>
<dbReference type="InterPro" id="IPR010982">
    <property type="entry name" value="Lambda_DNA-bd_dom_sf"/>
</dbReference>
<dbReference type="InterPro" id="IPR028082">
    <property type="entry name" value="Peripla_BP_I"/>
</dbReference>
<dbReference type="PANTHER" id="PTHR30146">
    <property type="entry name" value="LACI-RELATED TRANSCRIPTIONAL REPRESSOR"/>
    <property type="match status" value="1"/>
</dbReference>
<feature type="domain" description="HTH lacI-type" evidence="4">
    <location>
        <begin position="4"/>
        <end position="59"/>
    </location>
</feature>
<dbReference type="SUPFAM" id="SSF53822">
    <property type="entry name" value="Periplasmic binding protein-like I"/>
    <property type="match status" value="1"/>
</dbReference>
<dbReference type="PANTHER" id="PTHR30146:SF138">
    <property type="entry name" value="TRANSCRIPTIONAL REGULATORY PROTEIN"/>
    <property type="match status" value="1"/>
</dbReference>
<keyword evidence="6" id="KW-1185">Reference proteome</keyword>
<sequence length="350" mass="36109">MGRVTLQTIADRVGVSRMTVSNAFSRPDQLSPTLRDRILAVADELGYVGPDPAARALARGTVGAVGLLLTDTLSGAFADEVATTFLGAIADELAPTGLGLTLLSTATSGGVVPARDVAMDGALVYSCDPESTAVEWLLRRKIPLVFIDQIPADGVPAVNVADREGARAAAQHLVDLGHRRIGIVTAGVRGAHGLVAPDDIIDGFVGTHRLLGWLDALTPAGIEPAIARRPHGDPESGYQAARLLLEAPQPPTAILCFSDAMAQGVVSAAADAGLSVPEDLSVVGFDDSPGSARLRPPLTTVRQDIQAKGHAAAAALTQSIEAARNDTPAPAGHLCLPTELIVRASTARPR</sequence>
<evidence type="ECO:0000313" key="5">
    <source>
        <dbReference type="EMBL" id="GAA2392433.1"/>
    </source>
</evidence>
<dbReference type="SUPFAM" id="SSF47413">
    <property type="entry name" value="lambda repressor-like DNA-binding domains"/>
    <property type="match status" value="1"/>
</dbReference>
<dbReference type="PROSITE" id="PS50932">
    <property type="entry name" value="HTH_LACI_2"/>
    <property type="match status" value="1"/>
</dbReference>
<comment type="caution">
    <text evidence="5">The sequence shown here is derived from an EMBL/GenBank/DDBJ whole genome shotgun (WGS) entry which is preliminary data.</text>
</comment>
<evidence type="ECO:0000256" key="3">
    <source>
        <dbReference type="ARBA" id="ARBA00023163"/>
    </source>
</evidence>
<accession>A0ABP5V1H7</accession>
<dbReference type="Pfam" id="PF00356">
    <property type="entry name" value="LacI"/>
    <property type="match status" value="1"/>
</dbReference>
<dbReference type="Gene3D" id="1.10.260.40">
    <property type="entry name" value="lambda repressor-like DNA-binding domains"/>
    <property type="match status" value="1"/>
</dbReference>
<dbReference type="Pfam" id="PF13377">
    <property type="entry name" value="Peripla_BP_3"/>
    <property type="match status" value="1"/>
</dbReference>
<keyword evidence="2" id="KW-0238">DNA-binding</keyword>
<evidence type="ECO:0000259" key="4">
    <source>
        <dbReference type="PROSITE" id="PS50932"/>
    </source>
</evidence>
<dbReference type="Proteomes" id="UP001501444">
    <property type="component" value="Unassembled WGS sequence"/>
</dbReference>